<sequence length="71" mass="7692">MHASATNKLVEEINKLNSKSQAEKFAVGIGAYDPSMEKTAFGFSNGKVSAELVMFLLLYVKKNGLLKPNAT</sequence>
<comment type="caution">
    <text evidence="2">The sequence shown here is derived from an EMBL/GenBank/DDBJ whole genome shotgun (WGS) entry which is preliminary data.</text>
</comment>
<evidence type="ECO:0000313" key="3">
    <source>
        <dbReference type="Proteomes" id="UP000216001"/>
    </source>
</evidence>
<accession>A0A264VQK4</accession>
<dbReference type="GeneID" id="92273605"/>
<dbReference type="EMBL" id="JAHWLI010000135">
    <property type="protein sequence ID" value="MBW3118981.1"/>
    <property type="molecule type" value="Genomic_DNA"/>
</dbReference>
<reference evidence="1" key="2">
    <citation type="submission" date="2021-07" db="EMBL/GenBank/DDBJ databases">
        <authorList>
            <person name="Stanton E."/>
        </authorList>
    </citation>
    <scope>NUCLEOTIDE SEQUENCE</scope>
    <source>
        <strain evidence="1">2021EL-01139</strain>
    </source>
</reference>
<proteinExistence type="predicted"/>
<reference evidence="2 3" key="1">
    <citation type="submission" date="2017-07" db="EMBL/GenBank/DDBJ databases">
        <title>blaIMP-27 on transferable plasmids in Proteus mirabilis and Providencia rettgeri.</title>
        <authorList>
            <person name="Potter R."/>
        </authorList>
    </citation>
    <scope>NUCLEOTIDE SEQUENCE [LARGE SCALE GENOMIC DNA]</scope>
    <source>
        <strain evidence="2 3">PR1</strain>
    </source>
</reference>
<evidence type="ECO:0000313" key="1">
    <source>
        <dbReference type="EMBL" id="MBW3118981.1"/>
    </source>
</evidence>
<name>A0A264VQK4_PRORE</name>
<dbReference type="EMBL" id="NOWC01000020">
    <property type="protein sequence ID" value="OZS73646.1"/>
    <property type="molecule type" value="Genomic_DNA"/>
</dbReference>
<evidence type="ECO:0000313" key="2">
    <source>
        <dbReference type="EMBL" id="OZS73646.1"/>
    </source>
</evidence>
<dbReference type="Proteomes" id="UP001155882">
    <property type="component" value="Unassembled WGS sequence"/>
</dbReference>
<organism evidence="2 3">
    <name type="scientific">Providencia rettgeri</name>
    <dbReference type="NCBI Taxonomy" id="587"/>
    <lineage>
        <taxon>Bacteria</taxon>
        <taxon>Pseudomonadati</taxon>
        <taxon>Pseudomonadota</taxon>
        <taxon>Gammaproteobacteria</taxon>
        <taxon>Enterobacterales</taxon>
        <taxon>Morganellaceae</taxon>
        <taxon>Providencia</taxon>
    </lineage>
</organism>
<dbReference type="AlphaFoldDB" id="A0A264VQK4"/>
<dbReference type="Proteomes" id="UP000216001">
    <property type="component" value="Unassembled WGS sequence"/>
</dbReference>
<dbReference type="RefSeq" id="WP_004905277.1">
    <property type="nucleotide sequence ID" value="NZ_ABDWLN020000040.1"/>
</dbReference>
<protein>
    <submittedName>
        <fullName evidence="2">Uncharacterized protein</fullName>
    </submittedName>
</protein>
<gene>
    <name evidence="2" type="ORF">CHI95_16120</name>
    <name evidence="1" type="ORF">KYI77_21340</name>
</gene>